<evidence type="ECO:0000313" key="9">
    <source>
        <dbReference type="Proteomes" id="UP000004736"/>
    </source>
</evidence>
<feature type="domain" description="DNA methylase adenine-specific" evidence="7">
    <location>
        <begin position="195"/>
        <end position="512"/>
    </location>
</feature>
<gene>
    <name evidence="8" type="ORF">GCWU000321_01626</name>
</gene>
<reference evidence="8" key="1">
    <citation type="submission" date="2009-09" db="EMBL/GenBank/DDBJ databases">
        <authorList>
            <person name="Weinstock G."/>
            <person name="Sodergren E."/>
            <person name="Clifton S."/>
            <person name="Fulton L."/>
            <person name="Fulton B."/>
            <person name="Courtney L."/>
            <person name="Fronick C."/>
            <person name="Harrison M."/>
            <person name="Strong C."/>
            <person name="Farmer C."/>
            <person name="Delahaunty K."/>
            <person name="Markovic C."/>
            <person name="Hall O."/>
            <person name="Minx P."/>
            <person name="Tomlinson C."/>
            <person name="Mitreva M."/>
            <person name="Nelson J."/>
            <person name="Hou S."/>
            <person name="Wollam A."/>
            <person name="Pepin K.H."/>
            <person name="Johnson M."/>
            <person name="Bhonagiri V."/>
            <person name="Nash W.E."/>
            <person name="Warren W."/>
            <person name="Chinwalla A."/>
            <person name="Mardis E.R."/>
            <person name="Wilson R.K."/>
        </authorList>
    </citation>
    <scope>NUCLEOTIDE SEQUENCE [LARGE SCALE GENOMIC DNA]</scope>
    <source>
        <strain evidence="8">DSM 15470</strain>
    </source>
</reference>
<dbReference type="GO" id="GO:0008170">
    <property type="term" value="F:N-methyltransferase activity"/>
    <property type="evidence" value="ECO:0007669"/>
    <property type="project" value="InterPro"/>
</dbReference>
<dbReference type="GO" id="GO:0009007">
    <property type="term" value="F:site-specific DNA-methyltransferase (adenine-specific) activity"/>
    <property type="evidence" value="ECO:0007669"/>
    <property type="project" value="UniProtKB-EC"/>
</dbReference>
<evidence type="ECO:0000256" key="2">
    <source>
        <dbReference type="ARBA" id="ARBA00022603"/>
    </source>
</evidence>
<keyword evidence="3" id="KW-0808">Transferase</keyword>
<evidence type="ECO:0000256" key="1">
    <source>
        <dbReference type="ARBA" id="ARBA00011900"/>
    </source>
</evidence>
<dbReference type="PRINTS" id="PR00507">
    <property type="entry name" value="N12N6MTFRASE"/>
</dbReference>
<evidence type="ECO:0000313" key="8">
    <source>
        <dbReference type="EMBL" id="EEW97631.1"/>
    </source>
</evidence>
<dbReference type="Pfam" id="PF02384">
    <property type="entry name" value="N6_Mtase"/>
    <property type="match status" value="1"/>
</dbReference>
<comment type="catalytic activity">
    <reaction evidence="6">
        <text>a 2'-deoxyadenosine in DNA + S-adenosyl-L-methionine = an N(6)-methyl-2'-deoxyadenosine in DNA + S-adenosyl-L-homocysteine + H(+)</text>
        <dbReference type="Rhea" id="RHEA:15197"/>
        <dbReference type="Rhea" id="RHEA-COMP:12418"/>
        <dbReference type="Rhea" id="RHEA-COMP:12419"/>
        <dbReference type="ChEBI" id="CHEBI:15378"/>
        <dbReference type="ChEBI" id="CHEBI:57856"/>
        <dbReference type="ChEBI" id="CHEBI:59789"/>
        <dbReference type="ChEBI" id="CHEBI:90615"/>
        <dbReference type="ChEBI" id="CHEBI:90616"/>
        <dbReference type="EC" id="2.1.1.72"/>
    </reaction>
</comment>
<dbReference type="EC" id="2.1.1.72" evidence="1"/>
<keyword evidence="9" id="KW-1185">Reference proteome</keyword>
<evidence type="ECO:0000256" key="5">
    <source>
        <dbReference type="ARBA" id="ARBA00022747"/>
    </source>
</evidence>
<comment type="caution">
    <text evidence="8">The sequence shown here is derived from an EMBL/GenBank/DDBJ whole genome shotgun (WGS) entry which is preliminary data.</text>
</comment>
<dbReference type="InterPro" id="IPR003356">
    <property type="entry name" value="DNA_methylase_A-5"/>
</dbReference>
<evidence type="ECO:0000256" key="6">
    <source>
        <dbReference type="ARBA" id="ARBA00047942"/>
    </source>
</evidence>
<dbReference type="CDD" id="cd02440">
    <property type="entry name" value="AdoMet_MTases"/>
    <property type="match status" value="1"/>
</dbReference>
<sequence length="561" mass="63737">MLASHKNILRKGTGLLNMETQIIMKRTKAMIDDLKTVCANYGLGNASSEYKIITEVFLYKFLNDKFLYEVRQADEGLKNSTNIEADLSAMDDESYDFLLASLPPTTAQLKKEHFISYLFNRKNTDKFNELFDDTLIDIANFNIDVFSVKTGSEDKIRLFDAISVFVTETNRRSDFCRAIIDKLVAFSFAEAFAQKYDFFAAVFEYLIKDYNKDFGKYAEYYTPHSIASIIAKIMVPDGAQNVTVYDPAAGSGTLVLALAHEIGEDNCTIYTQDISQKSNEFLRLNLILNNLVHSLGNVVHGDTLLQPEHLNKQKNGLMKFDYIVSNPPFNMDFSDNRDTLAGEKYKERFWAGVPNIPKKKKDSMDIYLLFLQHILFSLKDTGKAGIVVPTGFLTTATGIQKKIREKIISEKMLRGVISMPSNIFATTGTNVSIMFLDAQKQQDKVMLMDASSMGQKIKVDGKNQRTVLRDFEIEQIISTFNCEIETDDFSVMVSLDQISKNKFSLSAGQYFTFKLPYVEISEAEFDKEMQRLQIELGDELDAGAELNKEICAIMERLKWNQ</sequence>
<dbReference type="HOGENOM" id="CLU_037306_0_0_9"/>
<dbReference type="GO" id="GO:0009307">
    <property type="term" value="P:DNA restriction-modification system"/>
    <property type="evidence" value="ECO:0007669"/>
    <property type="project" value="UniProtKB-KW"/>
</dbReference>
<dbReference type="eggNOG" id="COG0286">
    <property type="taxonomic scope" value="Bacteria"/>
</dbReference>
<dbReference type="InterPro" id="IPR051537">
    <property type="entry name" value="DNA_Adenine_Mtase"/>
</dbReference>
<keyword evidence="4" id="KW-0949">S-adenosyl-L-methionine</keyword>
<dbReference type="EMBL" id="ACIM02000001">
    <property type="protein sequence ID" value="EEW97631.1"/>
    <property type="molecule type" value="Genomic_DNA"/>
</dbReference>
<dbReference type="GO" id="GO:0003677">
    <property type="term" value="F:DNA binding"/>
    <property type="evidence" value="ECO:0007669"/>
    <property type="project" value="InterPro"/>
</dbReference>
<keyword evidence="5" id="KW-0680">Restriction system</keyword>
<evidence type="ECO:0000256" key="3">
    <source>
        <dbReference type="ARBA" id="ARBA00022679"/>
    </source>
</evidence>
<dbReference type="AlphaFoldDB" id="C9LPZ5"/>
<accession>C9LPZ5</accession>
<keyword evidence="2" id="KW-0489">Methyltransferase</keyword>
<dbReference type="InterPro" id="IPR002052">
    <property type="entry name" value="DNA_methylase_N6_adenine_CS"/>
</dbReference>
<organism evidence="8 9">
    <name type="scientific">Dialister invisus DSM 15470</name>
    <dbReference type="NCBI Taxonomy" id="592028"/>
    <lineage>
        <taxon>Bacteria</taxon>
        <taxon>Bacillati</taxon>
        <taxon>Bacillota</taxon>
        <taxon>Negativicutes</taxon>
        <taxon>Veillonellales</taxon>
        <taxon>Veillonellaceae</taxon>
        <taxon>Dialister</taxon>
    </lineage>
</organism>
<dbReference type="PANTHER" id="PTHR42933">
    <property type="entry name" value="SLR6095 PROTEIN"/>
    <property type="match status" value="1"/>
</dbReference>
<dbReference type="PROSITE" id="PS00092">
    <property type="entry name" value="N6_MTASE"/>
    <property type="match status" value="1"/>
</dbReference>
<dbReference type="Gene3D" id="3.40.50.150">
    <property type="entry name" value="Vaccinia Virus protein VP39"/>
    <property type="match status" value="1"/>
</dbReference>
<dbReference type="PANTHER" id="PTHR42933:SF1">
    <property type="entry name" value="SITE-SPECIFIC DNA-METHYLTRANSFERASE (ADENINE-SPECIFIC)"/>
    <property type="match status" value="1"/>
</dbReference>
<dbReference type="SUPFAM" id="SSF53335">
    <property type="entry name" value="S-adenosyl-L-methionine-dependent methyltransferases"/>
    <property type="match status" value="1"/>
</dbReference>
<evidence type="ECO:0000259" key="7">
    <source>
        <dbReference type="Pfam" id="PF02384"/>
    </source>
</evidence>
<dbReference type="GO" id="GO:0032259">
    <property type="term" value="P:methylation"/>
    <property type="evidence" value="ECO:0007669"/>
    <property type="project" value="UniProtKB-KW"/>
</dbReference>
<dbReference type="STRING" id="592028.GCWU000321_01626"/>
<protein>
    <recommendedName>
        <fullName evidence="1">site-specific DNA-methyltransferase (adenine-specific)</fullName>
        <ecNumber evidence="1">2.1.1.72</ecNumber>
    </recommendedName>
</protein>
<proteinExistence type="predicted"/>
<dbReference type="Proteomes" id="UP000004736">
    <property type="component" value="Unassembled WGS sequence"/>
</dbReference>
<name>C9LPZ5_9FIRM</name>
<dbReference type="InterPro" id="IPR029063">
    <property type="entry name" value="SAM-dependent_MTases_sf"/>
</dbReference>
<evidence type="ECO:0000256" key="4">
    <source>
        <dbReference type="ARBA" id="ARBA00022691"/>
    </source>
</evidence>